<accession>A0A3D9CUW0</accession>
<protein>
    <submittedName>
        <fullName evidence="1">Uncharacterized protein</fullName>
    </submittedName>
</protein>
<gene>
    <name evidence="1" type="ORF">DRF59_01280</name>
</gene>
<name>A0A3D9CUW0_9FLAO</name>
<dbReference type="PROSITE" id="PS51257">
    <property type="entry name" value="PROKAR_LIPOPROTEIN"/>
    <property type="match status" value="1"/>
</dbReference>
<dbReference type="AlphaFoldDB" id="A0A3D9CUW0"/>
<organism evidence="1 2">
    <name type="scientific">Chryseobacterium flavum</name>
    <dbReference type="NCBI Taxonomy" id="415851"/>
    <lineage>
        <taxon>Bacteria</taxon>
        <taxon>Pseudomonadati</taxon>
        <taxon>Bacteroidota</taxon>
        <taxon>Flavobacteriia</taxon>
        <taxon>Flavobacteriales</taxon>
        <taxon>Weeksellaceae</taxon>
        <taxon>Chryseobacterium group</taxon>
        <taxon>Chryseobacterium</taxon>
    </lineage>
</organism>
<dbReference type="Proteomes" id="UP000256769">
    <property type="component" value="Unassembled WGS sequence"/>
</dbReference>
<reference evidence="1 2" key="1">
    <citation type="journal article" date="2007" name="Int. J. Syst. Evol. Microbiol.">
        <title>Chryseobacterium flavum sp. nov., isolated from polluted soil.</title>
        <authorList>
            <person name="Zhou Y."/>
            <person name="Dong J."/>
            <person name="Wang X."/>
            <person name="Huang X."/>
            <person name="Zhang K.Y."/>
            <person name="Zhang Y.Q."/>
            <person name="Guo Y.F."/>
            <person name="Lai R."/>
            <person name="Li W.J."/>
        </authorList>
    </citation>
    <scope>NUCLEOTIDE SEQUENCE [LARGE SCALE GENOMIC DNA]</scope>
    <source>
        <strain evidence="1 2">KCTC 12877</strain>
    </source>
</reference>
<evidence type="ECO:0000313" key="2">
    <source>
        <dbReference type="Proteomes" id="UP000256769"/>
    </source>
</evidence>
<comment type="caution">
    <text evidence="1">The sequence shown here is derived from an EMBL/GenBank/DDBJ whole genome shotgun (WGS) entry which is preliminary data.</text>
</comment>
<sequence>MESCLLKMIIMKKILLGTLLLLLGCTEYSVISYDKPSIDVSSYFYEVGYLINNYPRQNGLPKKGLVAYFTNKSGSSKQVRVLEVSSKEYGVLNRYDKKVSHLKNAENLYVKDLDYEKGNEARRKIEIDTITVKFEVENKIKVVQFSKDHSKKRQGFF</sequence>
<proteinExistence type="predicted"/>
<evidence type="ECO:0000313" key="1">
    <source>
        <dbReference type="EMBL" id="REC69524.1"/>
    </source>
</evidence>
<dbReference type="EMBL" id="QNUE01000001">
    <property type="protein sequence ID" value="REC69524.1"/>
    <property type="molecule type" value="Genomic_DNA"/>
</dbReference>
<keyword evidence="2" id="KW-1185">Reference proteome</keyword>